<dbReference type="AlphaFoldDB" id="A0A1R3G910"/>
<proteinExistence type="predicted"/>
<organism evidence="2 3">
    <name type="scientific">Corchorus olitorius</name>
    <dbReference type="NCBI Taxonomy" id="93759"/>
    <lineage>
        <taxon>Eukaryota</taxon>
        <taxon>Viridiplantae</taxon>
        <taxon>Streptophyta</taxon>
        <taxon>Embryophyta</taxon>
        <taxon>Tracheophyta</taxon>
        <taxon>Spermatophyta</taxon>
        <taxon>Magnoliopsida</taxon>
        <taxon>eudicotyledons</taxon>
        <taxon>Gunneridae</taxon>
        <taxon>Pentapetalae</taxon>
        <taxon>rosids</taxon>
        <taxon>malvids</taxon>
        <taxon>Malvales</taxon>
        <taxon>Malvaceae</taxon>
        <taxon>Grewioideae</taxon>
        <taxon>Apeibeae</taxon>
        <taxon>Corchorus</taxon>
    </lineage>
</organism>
<evidence type="ECO:0000313" key="2">
    <source>
        <dbReference type="EMBL" id="OMO54537.1"/>
    </source>
</evidence>
<name>A0A1R3G910_9ROSI</name>
<protein>
    <submittedName>
        <fullName evidence="2">Uncharacterized protein</fullName>
    </submittedName>
</protein>
<gene>
    <name evidence="2" type="ORF">COLO4_36429</name>
</gene>
<feature type="region of interest" description="Disordered" evidence="1">
    <location>
        <begin position="1"/>
        <end position="29"/>
    </location>
</feature>
<evidence type="ECO:0000313" key="3">
    <source>
        <dbReference type="Proteomes" id="UP000187203"/>
    </source>
</evidence>
<accession>A0A1R3G910</accession>
<dbReference type="EMBL" id="AWUE01023230">
    <property type="protein sequence ID" value="OMO54537.1"/>
    <property type="molecule type" value="Genomic_DNA"/>
</dbReference>
<comment type="caution">
    <text evidence="2">The sequence shown here is derived from an EMBL/GenBank/DDBJ whole genome shotgun (WGS) entry which is preliminary data.</text>
</comment>
<sequence>MDGWRVDVDCGGGKDMSKYEGSSYNTKRK</sequence>
<keyword evidence="3" id="KW-1185">Reference proteome</keyword>
<dbReference type="Proteomes" id="UP000187203">
    <property type="component" value="Unassembled WGS sequence"/>
</dbReference>
<reference evidence="3" key="1">
    <citation type="submission" date="2013-09" db="EMBL/GenBank/DDBJ databases">
        <title>Corchorus olitorius genome sequencing.</title>
        <authorList>
            <person name="Alam M."/>
            <person name="Haque M.S."/>
            <person name="Islam M.S."/>
            <person name="Emdad E.M."/>
            <person name="Islam M.M."/>
            <person name="Ahmed B."/>
            <person name="Halim A."/>
            <person name="Hossen Q.M.M."/>
            <person name="Hossain M.Z."/>
            <person name="Ahmed R."/>
            <person name="Khan M.M."/>
            <person name="Islam R."/>
            <person name="Rashid M.M."/>
            <person name="Khan S.A."/>
            <person name="Rahman M.S."/>
            <person name="Alam M."/>
            <person name="Yahiya A.S."/>
            <person name="Khan M.S."/>
            <person name="Azam M.S."/>
            <person name="Haque T."/>
            <person name="Lashkar M.Z.H."/>
            <person name="Akhand A.I."/>
            <person name="Morshed G."/>
            <person name="Roy S."/>
            <person name="Uddin K.S."/>
            <person name="Rabeya T."/>
            <person name="Hossain A.S."/>
            <person name="Chowdhury A."/>
            <person name="Snigdha A.R."/>
            <person name="Mortoza M.S."/>
            <person name="Matin S.A."/>
            <person name="Hoque S.M.E."/>
            <person name="Islam M.K."/>
            <person name="Roy D.K."/>
            <person name="Haider R."/>
            <person name="Moosa M.M."/>
            <person name="Elias S.M."/>
            <person name="Hasan A.M."/>
            <person name="Jahan S."/>
            <person name="Shafiuddin M."/>
            <person name="Mahmood N."/>
            <person name="Shommy N.S."/>
        </authorList>
    </citation>
    <scope>NUCLEOTIDE SEQUENCE [LARGE SCALE GENOMIC DNA]</scope>
    <source>
        <strain evidence="3">cv. O-4</strain>
    </source>
</reference>
<feature type="compositionally biased region" description="Polar residues" evidence="1">
    <location>
        <begin position="20"/>
        <end position="29"/>
    </location>
</feature>
<evidence type="ECO:0000256" key="1">
    <source>
        <dbReference type="SAM" id="MobiDB-lite"/>
    </source>
</evidence>